<dbReference type="Pfam" id="PF13986">
    <property type="entry name" value="DUF4224"/>
    <property type="match status" value="1"/>
</dbReference>
<accession>A0A089WPN3</accession>
<sequence>METETLSDDELVEITGYKPRAYQRRWLSSHGWHFVESRGGRPLVGRQYARLKLSGAVVELMTVTPHSPPKPTWTPDFSRVK</sequence>
<evidence type="ECO:0000259" key="1">
    <source>
        <dbReference type="Pfam" id="PF13986"/>
    </source>
</evidence>
<dbReference type="InterPro" id="IPR025319">
    <property type="entry name" value="DUF4224"/>
</dbReference>
<dbReference type="eggNOG" id="ENOG502ZVZP">
    <property type="taxonomic scope" value="Bacteria"/>
</dbReference>
<evidence type="ECO:0000313" key="3">
    <source>
        <dbReference type="Proteomes" id="UP000029493"/>
    </source>
</evidence>
<dbReference type="RefSeq" id="WP_038413131.1">
    <property type="nucleotide sequence ID" value="NZ_CP009455.1"/>
</dbReference>
<dbReference type="AlphaFoldDB" id="A0A089WPN3"/>
<keyword evidence="3" id="KW-1185">Reference proteome</keyword>
<reference evidence="2 3" key="1">
    <citation type="submission" date="2014-09" db="EMBL/GenBank/DDBJ databases">
        <authorList>
            <person name="Chan K.-G."/>
        </authorList>
    </citation>
    <scope>NUCLEOTIDE SEQUENCE [LARGE SCALE GENOMIC DNA]</scope>
    <source>
        <strain evidence="2 3">ND07</strain>
    </source>
</reference>
<gene>
    <name evidence="2" type="ORF">LK03_15160</name>
</gene>
<dbReference type="KEGG" id="psw:LK03_15160"/>
<dbReference type="OrthoDB" id="7067019at2"/>
<proteinExistence type="predicted"/>
<name>A0A089WPN3_9PSED</name>
<protein>
    <recommendedName>
        <fullName evidence="1">DUF4224 domain-containing protein</fullName>
    </recommendedName>
</protein>
<organism evidence="2 3">
    <name type="scientific">Pseudomonas cremoricolorata</name>
    <dbReference type="NCBI Taxonomy" id="157783"/>
    <lineage>
        <taxon>Bacteria</taxon>
        <taxon>Pseudomonadati</taxon>
        <taxon>Pseudomonadota</taxon>
        <taxon>Gammaproteobacteria</taxon>
        <taxon>Pseudomonadales</taxon>
        <taxon>Pseudomonadaceae</taxon>
        <taxon>Pseudomonas</taxon>
    </lineage>
</organism>
<evidence type="ECO:0000313" key="2">
    <source>
        <dbReference type="EMBL" id="AIR90541.1"/>
    </source>
</evidence>
<dbReference type="EMBL" id="CP009455">
    <property type="protein sequence ID" value="AIR90541.1"/>
    <property type="molecule type" value="Genomic_DNA"/>
</dbReference>
<feature type="domain" description="DUF4224" evidence="1">
    <location>
        <begin position="5"/>
        <end position="49"/>
    </location>
</feature>
<dbReference type="Proteomes" id="UP000029493">
    <property type="component" value="Chromosome"/>
</dbReference>
<dbReference type="STRING" id="157783.LK03_15160"/>